<feature type="transmembrane region" description="Helical" evidence="1">
    <location>
        <begin position="177"/>
        <end position="200"/>
    </location>
</feature>
<dbReference type="OrthoDB" id="9804872at2"/>
<feature type="transmembrane region" description="Helical" evidence="1">
    <location>
        <begin position="662"/>
        <end position="680"/>
    </location>
</feature>
<gene>
    <name evidence="3" type="ORF">FRC96_17010</name>
</gene>
<feature type="transmembrane region" description="Helical" evidence="1">
    <location>
        <begin position="608"/>
        <end position="626"/>
    </location>
</feature>
<feature type="transmembrane region" description="Helical" evidence="1">
    <location>
        <begin position="20"/>
        <end position="51"/>
    </location>
</feature>
<dbReference type="Gene3D" id="3.10.620.30">
    <property type="match status" value="1"/>
</dbReference>
<protein>
    <submittedName>
        <fullName evidence="3">DUF3488 domain-containing protein</fullName>
    </submittedName>
</protein>
<evidence type="ECO:0000313" key="4">
    <source>
        <dbReference type="Proteomes" id="UP000321046"/>
    </source>
</evidence>
<accession>A0A5C6X3P6</accession>
<name>A0A5C6X3P6_9DELT</name>
<dbReference type="Proteomes" id="UP000321046">
    <property type="component" value="Unassembled WGS sequence"/>
</dbReference>
<proteinExistence type="predicted"/>
<dbReference type="EMBL" id="VOSL01000122">
    <property type="protein sequence ID" value="TXD32610.1"/>
    <property type="molecule type" value="Genomic_DNA"/>
</dbReference>
<dbReference type="Pfam" id="PF01841">
    <property type="entry name" value="Transglut_core"/>
    <property type="match status" value="1"/>
</dbReference>
<dbReference type="InterPro" id="IPR052901">
    <property type="entry name" value="Bact_TGase-like"/>
</dbReference>
<reference evidence="3 4" key="1">
    <citation type="submission" date="2019-08" db="EMBL/GenBank/DDBJ databases">
        <title>Bradymonadales sp. TMQ2.</title>
        <authorList>
            <person name="Liang Q."/>
        </authorList>
    </citation>
    <scope>NUCLEOTIDE SEQUENCE [LARGE SCALE GENOMIC DNA]</scope>
    <source>
        <strain evidence="3 4">TMQ2</strain>
    </source>
</reference>
<feature type="domain" description="Transglutaminase-like" evidence="2">
    <location>
        <begin position="460"/>
        <end position="531"/>
    </location>
</feature>
<dbReference type="PANTHER" id="PTHR42736:SF1">
    <property type="entry name" value="PROTEIN-GLUTAMINE GAMMA-GLUTAMYLTRANSFERASE"/>
    <property type="match status" value="1"/>
</dbReference>
<feature type="transmembrane region" description="Helical" evidence="1">
    <location>
        <begin position="63"/>
        <end position="82"/>
    </location>
</feature>
<dbReference type="Pfam" id="PF13559">
    <property type="entry name" value="DUF4129"/>
    <property type="match status" value="1"/>
</dbReference>
<dbReference type="RefSeq" id="WP_146976198.1">
    <property type="nucleotide sequence ID" value="NZ_VOSL01000122.1"/>
</dbReference>
<dbReference type="PANTHER" id="PTHR42736">
    <property type="entry name" value="PROTEIN-GLUTAMINE GAMMA-GLUTAMYLTRANSFERASE"/>
    <property type="match status" value="1"/>
</dbReference>
<feature type="transmembrane region" description="Helical" evidence="1">
    <location>
        <begin position="136"/>
        <end position="156"/>
    </location>
</feature>
<keyword evidence="1" id="KW-1133">Transmembrane helix</keyword>
<keyword evidence="1" id="KW-0472">Membrane</keyword>
<evidence type="ECO:0000313" key="3">
    <source>
        <dbReference type="EMBL" id="TXD32610.1"/>
    </source>
</evidence>
<comment type="caution">
    <text evidence="3">The sequence shown here is derived from an EMBL/GenBank/DDBJ whole genome shotgun (WGS) entry which is preliminary data.</text>
</comment>
<dbReference type="InterPro" id="IPR038765">
    <property type="entry name" value="Papain-like_cys_pep_sf"/>
</dbReference>
<evidence type="ECO:0000259" key="2">
    <source>
        <dbReference type="SMART" id="SM00460"/>
    </source>
</evidence>
<dbReference type="InterPro" id="IPR002931">
    <property type="entry name" value="Transglutaminase-like"/>
</dbReference>
<evidence type="ECO:0000256" key="1">
    <source>
        <dbReference type="SAM" id="Phobius"/>
    </source>
</evidence>
<dbReference type="Pfam" id="PF11992">
    <property type="entry name" value="TgpA_N"/>
    <property type="match status" value="1"/>
</dbReference>
<dbReference type="InterPro" id="IPR025403">
    <property type="entry name" value="TgpA-like_C"/>
</dbReference>
<feature type="transmembrane region" description="Helical" evidence="1">
    <location>
        <begin position="638"/>
        <end position="656"/>
    </location>
</feature>
<keyword evidence="1" id="KW-0812">Transmembrane</keyword>
<dbReference type="AlphaFoldDB" id="A0A5C6X3P6"/>
<organism evidence="3 4">
    <name type="scientific">Lujinxingia vulgaris</name>
    <dbReference type="NCBI Taxonomy" id="2600176"/>
    <lineage>
        <taxon>Bacteria</taxon>
        <taxon>Deltaproteobacteria</taxon>
        <taxon>Bradymonadales</taxon>
        <taxon>Lujinxingiaceae</taxon>
        <taxon>Lujinxingia</taxon>
    </lineage>
</organism>
<dbReference type="SUPFAM" id="SSF54001">
    <property type="entry name" value="Cysteine proteinases"/>
    <property type="match status" value="1"/>
</dbReference>
<sequence>MTPFVQRLERLHEIFLYISLALAFLAVVFGGATGVVMLAMFPLVALAAPLIRHVIPGLIRQNWLWNTLILTVLVLTVTEYLTNPLADVIALGIRFVLVLILIKLISRRGPRDELQLHALSLLTFAAASAANEGLSFGLLFGAYILSGTFTMALFHLKSESERRPLLRAPRKSPFDRFYVSVLAAISLAIFASSLLIFFTFPRVGLGLFVTQSRESLSVAGFSEDVELGSHGVLRSNPQVVMRVEFPDGEQPTDTGSMRWRAMTFDSYDGRLWSRTRGNSERPAPYSRKARYDLGFLRPSALDRVLADETPRQVQIYLEPLGTNILPTLWPPASIELGLGEVAQLIGTRAASLTRDHYGDLRHTMDSELGLTYSLRFYDAPPPTALQRTEGRTLNPRLESMYTQLPDNFDPRIGTLAEEITAASGDPYSSARAIAGYFAREFTYTTDLPEVNPDQPIASFLFDTRAGHCEYFATAAALMLRSQGIPTRLVNGFLGGTWNDVGDYLTVRQGDAHAWIEVFVPDLGWVPVEATPAIESGFGQRAALMRLGADAYDAMRQAWFKWVLEYDIQAQIAVLRRVARVVAPKGAPSQRESPGEDEKEQETIPIKDAIFGIGWLALIAASGWRGATGVARSPTRRALGISLWMSAGALWVSWFLGWSIEHALLGAFSVGGAFTVALMLVNRPQKMAHYEVSRVFEKIARAGASKGLERRDDEGPQRYLERVAASLDAESRVHVEAFKRRYLSVRFGGGPYGPMQARELRRHAREVVAALRRSVR</sequence>
<dbReference type="SMART" id="SM00460">
    <property type="entry name" value="TGc"/>
    <property type="match status" value="1"/>
</dbReference>
<dbReference type="InterPro" id="IPR021878">
    <property type="entry name" value="TgpA_N"/>
</dbReference>